<reference evidence="1 2" key="1">
    <citation type="journal article" date="2019" name="Nat. Ecol. Evol.">
        <title>Megaphylogeny resolves global patterns of mushroom evolution.</title>
        <authorList>
            <person name="Varga T."/>
            <person name="Krizsan K."/>
            <person name="Foldi C."/>
            <person name="Dima B."/>
            <person name="Sanchez-Garcia M."/>
            <person name="Sanchez-Ramirez S."/>
            <person name="Szollosi G.J."/>
            <person name="Szarkandi J.G."/>
            <person name="Papp V."/>
            <person name="Albert L."/>
            <person name="Andreopoulos W."/>
            <person name="Angelini C."/>
            <person name="Antonin V."/>
            <person name="Barry K.W."/>
            <person name="Bougher N.L."/>
            <person name="Buchanan P."/>
            <person name="Buyck B."/>
            <person name="Bense V."/>
            <person name="Catcheside P."/>
            <person name="Chovatia M."/>
            <person name="Cooper J."/>
            <person name="Damon W."/>
            <person name="Desjardin D."/>
            <person name="Finy P."/>
            <person name="Geml J."/>
            <person name="Haridas S."/>
            <person name="Hughes K."/>
            <person name="Justo A."/>
            <person name="Karasinski D."/>
            <person name="Kautmanova I."/>
            <person name="Kiss B."/>
            <person name="Kocsube S."/>
            <person name="Kotiranta H."/>
            <person name="LaButti K.M."/>
            <person name="Lechner B.E."/>
            <person name="Liimatainen K."/>
            <person name="Lipzen A."/>
            <person name="Lukacs Z."/>
            <person name="Mihaltcheva S."/>
            <person name="Morgado L.N."/>
            <person name="Niskanen T."/>
            <person name="Noordeloos M.E."/>
            <person name="Ohm R.A."/>
            <person name="Ortiz-Santana B."/>
            <person name="Ovrebo C."/>
            <person name="Racz N."/>
            <person name="Riley R."/>
            <person name="Savchenko A."/>
            <person name="Shiryaev A."/>
            <person name="Soop K."/>
            <person name="Spirin V."/>
            <person name="Szebenyi C."/>
            <person name="Tomsovsky M."/>
            <person name="Tulloss R.E."/>
            <person name="Uehling J."/>
            <person name="Grigoriev I.V."/>
            <person name="Vagvolgyi C."/>
            <person name="Papp T."/>
            <person name="Martin F.M."/>
            <person name="Miettinen O."/>
            <person name="Hibbett D.S."/>
            <person name="Nagy L.G."/>
        </authorList>
    </citation>
    <scope>NUCLEOTIDE SEQUENCE [LARGE SCALE GENOMIC DNA]</scope>
    <source>
        <strain evidence="1 2">FP101781</strain>
    </source>
</reference>
<organism evidence="1 2">
    <name type="scientific">Coprinellus micaceus</name>
    <name type="common">Glistening ink-cap mushroom</name>
    <name type="synonym">Coprinus micaceus</name>
    <dbReference type="NCBI Taxonomy" id="71717"/>
    <lineage>
        <taxon>Eukaryota</taxon>
        <taxon>Fungi</taxon>
        <taxon>Dikarya</taxon>
        <taxon>Basidiomycota</taxon>
        <taxon>Agaricomycotina</taxon>
        <taxon>Agaricomycetes</taxon>
        <taxon>Agaricomycetidae</taxon>
        <taxon>Agaricales</taxon>
        <taxon>Agaricineae</taxon>
        <taxon>Psathyrellaceae</taxon>
        <taxon>Coprinellus</taxon>
    </lineage>
</organism>
<dbReference type="AlphaFoldDB" id="A0A4Y7SPJ4"/>
<proteinExistence type="predicted"/>
<evidence type="ECO:0000313" key="1">
    <source>
        <dbReference type="EMBL" id="TEB23169.1"/>
    </source>
</evidence>
<accession>A0A4Y7SPJ4</accession>
<gene>
    <name evidence="1" type="ORF">FA13DRAFT_1715557</name>
</gene>
<name>A0A4Y7SPJ4_COPMI</name>
<protein>
    <submittedName>
        <fullName evidence="1">Uncharacterized protein</fullName>
    </submittedName>
</protein>
<evidence type="ECO:0000313" key="2">
    <source>
        <dbReference type="Proteomes" id="UP000298030"/>
    </source>
</evidence>
<sequence>MRSEERSETQYGVLYRAPGDRRIVVLPATIAKYWSTFFRGAQTSKDDLALCDVGWWIAIYLTGTLPGTPPISQFQLRKRPKLLGAIYCGIHKATGCERLESSPSEHMPPVSRCHAACARWRSGILAQAKTLKWCVHELEQVGVDQLKDITVWEFEEKFKKMCRRQPDGTLSACYRCQPTLSNS</sequence>
<dbReference type="EMBL" id="QPFP01000081">
    <property type="protein sequence ID" value="TEB23169.1"/>
    <property type="molecule type" value="Genomic_DNA"/>
</dbReference>
<dbReference type="Proteomes" id="UP000298030">
    <property type="component" value="Unassembled WGS sequence"/>
</dbReference>
<keyword evidence="2" id="KW-1185">Reference proteome</keyword>
<comment type="caution">
    <text evidence="1">The sequence shown here is derived from an EMBL/GenBank/DDBJ whole genome shotgun (WGS) entry which is preliminary data.</text>
</comment>